<dbReference type="PANTHER" id="PTHR37539">
    <property type="entry name" value="SECRETED PROTEIN-RELATED"/>
    <property type="match status" value="1"/>
</dbReference>
<evidence type="ECO:0000313" key="3">
    <source>
        <dbReference type="Proteomes" id="UP000233387"/>
    </source>
</evidence>
<dbReference type="RefSeq" id="WP_101357669.1">
    <property type="nucleotide sequence ID" value="NZ_NKXO01000005.1"/>
</dbReference>
<gene>
    <name evidence="2" type="ORF">Rain11_0401</name>
</gene>
<dbReference type="InterPro" id="IPR018713">
    <property type="entry name" value="MPAB/Lcp_cat_dom"/>
</dbReference>
<keyword evidence="3" id="KW-1185">Reference proteome</keyword>
<dbReference type="Proteomes" id="UP000233387">
    <property type="component" value="Unassembled WGS sequence"/>
</dbReference>
<dbReference type="GO" id="GO:0016491">
    <property type="term" value="F:oxidoreductase activity"/>
    <property type="evidence" value="ECO:0007669"/>
    <property type="project" value="InterPro"/>
</dbReference>
<evidence type="ECO:0000259" key="1">
    <source>
        <dbReference type="Pfam" id="PF09995"/>
    </source>
</evidence>
<dbReference type="AlphaFoldDB" id="A0A2N3IJM2"/>
<dbReference type="InterPro" id="IPR037473">
    <property type="entry name" value="Lcp-like"/>
</dbReference>
<accession>A0A2N3IJM2</accession>
<dbReference type="OrthoDB" id="6072815at2"/>
<dbReference type="PANTHER" id="PTHR37539:SF1">
    <property type="entry name" value="ER-BOUND OXYGENASE MPAB_MPAB'_RUBBER OXYGENASE CATALYTIC DOMAIN-CONTAINING PROTEIN"/>
    <property type="match status" value="1"/>
</dbReference>
<sequence length="331" mass="38545">MPKIFDKEFLASQRQETDAYANLWAEVVWKNFSIQEISDLLTWLNGTQNTIPNQMKASLQLYFDEVIFPSWADTAKMQAGARFFHKHRSIILHLLGVLSLPYCYAAKNGVKVLTFSGRLQNDAFKRLQETAIFTIKANSFVTLQSEVWKNEILKIRLLHALVRKFIGQSQKWKTDIWGEPINQEDMAGTNLAFSYIVLRGMRKLDIDFSEKEAENFLHLWNVIGYLMGISEDLLPFSMREAYWLDKQIATTQFQESEEGKKLTKTLIEVFYEHLPARFLADLAVAEMRFLLGNKIANMLEVPQVIWNRNFFTENLTIQINKWLISQQSIKT</sequence>
<evidence type="ECO:0000313" key="2">
    <source>
        <dbReference type="EMBL" id="PKQ70481.1"/>
    </source>
</evidence>
<dbReference type="EMBL" id="NKXO01000005">
    <property type="protein sequence ID" value="PKQ70481.1"/>
    <property type="molecule type" value="Genomic_DNA"/>
</dbReference>
<feature type="domain" description="ER-bound oxygenase mpaB/mpaB'/Rubber oxygenase catalytic" evidence="1">
    <location>
        <begin position="113"/>
        <end position="306"/>
    </location>
</feature>
<name>A0A2N3IJM2_9BACT</name>
<comment type="caution">
    <text evidence="2">The sequence shown here is derived from an EMBL/GenBank/DDBJ whole genome shotgun (WGS) entry which is preliminary data.</text>
</comment>
<organism evidence="2 3">
    <name type="scientific">Raineya orbicola</name>
    <dbReference type="NCBI Taxonomy" id="2016530"/>
    <lineage>
        <taxon>Bacteria</taxon>
        <taxon>Pseudomonadati</taxon>
        <taxon>Bacteroidota</taxon>
        <taxon>Cytophagia</taxon>
        <taxon>Cytophagales</taxon>
        <taxon>Raineyaceae</taxon>
        <taxon>Raineya</taxon>
    </lineage>
</organism>
<reference evidence="2 3" key="1">
    <citation type="submission" date="2017-06" db="EMBL/GenBank/DDBJ databases">
        <title>Raineya orbicola gen. nov., sp. nov. a slightly thermophilic bacterium of the phylum Bacteroidetes and the description of Raineyaceae fam. nov.</title>
        <authorList>
            <person name="Albuquerque L."/>
            <person name="Polonia A.R.M."/>
            <person name="Barroso C."/>
            <person name="Froufe H.J.C."/>
            <person name="Lage O."/>
            <person name="Lobo-Da-Cunha A."/>
            <person name="Egas C."/>
            <person name="Da Costa M.S."/>
        </authorList>
    </citation>
    <scope>NUCLEOTIDE SEQUENCE [LARGE SCALE GENOMIC DNA]</scope>
    <source>
        <strain evidence="2 3">SPSPC-11</strain>
    </source>
</reference>
<proteinExistence type="predicted"/>
<dbReference type="Pfam" id="PF09995">
    <property type="entry name" value="MPAB_Lcp_cat"/>
    <property type="match status" value="1"/>
</dbReference>
<protein>
    <recommendedName>
        <fullName evidence="1">ER-bound oxygenase mpaB/mpaB'/Rubber oxygenase catalytic domain-containing protein</fullName>
    </recommendedName>
</protein>